<sequence length="243" mass="27902">MSSAPNEDYVEINENEVSWAKASSQRHVSATKNAGHISSPAKDRNAKEEHTSEVYRRDSWGAESDYLPPISDTNVPDPNMGRLKSNAEDTDEEYEDVGGEEYLDLNPRPSAHHPSLRPGHHPSLRPDHHPSLRPDHHPSLRPGHHPSLRPDHHPSLQPDTYQSLKPDHDQYQRLKPDHDQYQRLHSDQRQSLPPDDHRRLRQSQKQNPDIPEHVDSPDGYQSLRHSQYQKLNIPPGTKDAFRP</sequence>
<evidence type="ECO:0000313" key="2">
    <source>
        <dbReference type="Proteomes" id="UP000515135"/>
    </source>
</evidence>
<dbReference type="Proteomes" id="UP000515135">
    <property type="component" value="Unplaced"/>
</dbReference>
<dbReference type="RefSeq" id="XP_019639713.1">
    <property type="nucleotide sequence ID" value="XM_019784154.1"/>
</dbReference>
<reference evidence="3" key="1">
    <citation type="submission" date="2025-08" db="UniProtKB">
        <authorList>
            <consortium name="RefSeq"/>
        </authorList>
    </citation>
    <scope>IDENTIFICATION</scope>
    <source>
        <tissue evidence="3">Gonad</tissue>
    </source>
</reference>
<dbReference type="GeneID" id="109481561"/>
<dbReference type="OrthoDB" id="10037042at2759"/>
<feature type="compositionally biased region" description="Basic and acidic residues" evidence="1">
    <location>
        <begin position="165"/>
        <end position="198"/>
    </location>
</feature>
<dbReference type="KEGG" id="bbel:109481561"/>
<protein>
    <submittedName>
        <fullName evidence="3">Zinc finger CCCH domain-containing protein 4-like</fullName>
    </submittedName>
</protein>
<gene>
    <name evidence="3" type="primary">LOC109481561</name>
</gene>
<feature type="compositionally biased region" description="Basic and acidic residues" evidence="1">
    <location>
        <begin position="124"/>
        <end position="138"/>
    </location>
</feature>
<proteinExistence type="predicted"/>
<evidence type="ECO:0000256" key="1">
    <source>
        <dbReference type="SAM" id="MobiDB-lite"/>
    </source>
</evidence>
<organism evidence="2 3">
    <name type="scientific">Branchiostoma belcheri</name>
    <name type="common">Amphioxus</name>
    <dbReference type="NCBI Taxonomy" id="7741"/>
    <lineage>
        <taxon>Eukaryota</taxon>
        <taxon>Metazoa</taxon>
        <taxon>Chordata</taxon>
        <taxon>Cephalochordata</taxon>
        <taxon>Leptocardii</taxon>
        <taxon>Amphioxiformes</taxon>
        <taxon>Branchiostomatidae</taxon>
        <taxon>Branchiostoma</taxon>
    </lineage>
</organism>
<keyword evidence="2" id="KW-1185">Reference proteome</keyword>
<feature type="compositionally biased region" description="Basic and acidic residues" evidence="1">
    <location>
        <begin position="41"/>
        <end position="60"/>
    </location>
</feature>
<feature type="region of interest" description="Disordered" evidence="1">
    <location>
        <begin position="20"/>
        <end position="243"/>
    </location>
</feature>
<name>A0A6P4ZSC0_BRABE</name>
<dbReference type="AlphaFoldDB" id="A0A6P4ZSC0"/>
<accession>A0A6P4ZSC0</accession>
<feature type="compositionally biased region" description="Basic residues" evidence="1">
    <location>
        <begin position="110"/>
        <end position="123"/>
    </location>
</feature>
<feature type="compositionally biased region" description="Polar residues" evidence="1">
    <location>
        <begin position="21"/>
        <end position="32"/>
    </location>
</feature>
<evidence type="ECO:0000313" key="3">
    <source>
        <dbReference type="RefSeq" id="XP_019639713.1"/>
    </source>
</evidence>
<feature type="compositionally biased region" description="Acidic residues" evidence="1">
    <location>
        <begin position="88"/>
        <end position="103"/>
    </location>
</feature>